<evidence type="ECO:0000256" key="2">
    <source>
        <dbReference type="ARBA" id="ARBA00012438"/>
    </source>
</evidence>
<dbReference type="InterPro" id="IPR003661">
    <property type="entry name" value="HisK_dim/P_dom"/>
</dbReference>
<dbReference type="Gene3D" id="1.10.287.130">
    <property type="match status" value="1"/>
</dbReference>
<evidence type="ECO:0000256" key="4">
    <source>
        <dbReference type="ARBA" id="ARBA00022679"/>
    </source>
</evidence>
<keyword evidence="9" id="KW-0812">Transmembrane</keyword>
<dbReference type="Pfam" id="PF02518">
    <property type="entry name" value="HATPase_c"/>
    <property type="match status" value="1"/>
</dbReference>
<dbReference type="PANTHER" id="PTHR42878:SF7">
    <property type="entry name" value="SENSOR HISTIDINE KINASE GLRK"/>
    <property type="match status" value="1"/>
</dbReference>
<evidence type="ECO:0000256" key="1">
    <source>
        <dbReference type="ARBA" id="ARBA00000085"/>
    </source>
</evidence>
<evidence type="ECO:0000256" key="5">
    <source>
        <dbReference type="ARBA" id="ARBA00022741"/>
    </source>
</evidence>
<name>A0A918FFP1_9DEIO</name>
<evidence type="ECO:0000313" key="11">
    <source>
        <dbReference type="EMBL" id="GGR35035.1"/>
    </source>
</evidence>
<dbReference type="GO" id="GO:0000155">
    <property type="term" value="F:phosphorelay sensor kinase activity"/>
    <property type="evidence" value="ECO:0007669"/>
    <property type="project" value="InterPro"/>
</dbReference>
<dbReference type="SUPFAM" id="SSF47384">
    <property type="entry name" value="Homodimeric domain of signal transducing histidine kinase"/>
    <property type="match status" value="1"/>
</dbReference>
<evidence type="ECO:0000256" key="7">
    <source>
        <dbReference type="ARBA" id="ARBA00022840"/>
    </source>
</evidence>
<dbReference type="GO" id="GO:0000156">
    <property type="term" value="F:phosphorelay response regulator activity"/>
    <property type="evidence" value="ECO:0007669"/>
    <property type="project" value="TreeGrafter"/>
</dbReference>
<keyword evidence="9" id="KW-0472">Membrane</keyword>
<dbReference type="CDD" id="cd00075">
    <property type="entry name" value="HATPase"/>
    <property type="match status" value="1"/>
</dbReference>
<reference evidence="11" key="2">
    <citation type="submission" date="2020-09" db="EMBL/GenBank/DDBJ databases">
        <authorList>
            <person name="Sun Q."/>
            <person name="Ohkuma M."/>
        </authorList>
    </citation>
    <scope>NUCLEOTIDE SEQUENCE</scope>
    <source>
        <strain evidence="11">JCM 31311</strain>
    </source>
</reference>
<evidence type="ECO:0000256" key="8">
    <source>
        <dbReference type="ARBA" id="ARBA00023012"/>
    </source>
</evidence>
<keyword evidence="5" id="KW-0547">Nucleotide-binding</keyword>
<dbReference type="InterPro" id="IPR005467">
    <property type="entry name" value="His_kinase_dom"/>
</dbReference>
<dbReference type="InterPro" id="IPR036097">
    <property type="entry name" value="HisK_dim/P_sf"/>
</dbReference>
<sequence>MAAALLRFLRRWSDPLVAVIPLLLTVVLLVSGFTPILRTLSDPNASWTGFAYQALLDKITGYALAISNSATSPAQLTILREQALSSANNSAEFPDLAAVESIGEARLSRVSVLFQAALLPGQQRRLGAAIREAALLNEQSHERIHIIQNKHAQQLELLRAVLLLAAALSGVLSTGMIWRSLILWRREKQALALQRELLSLASHELRRPLQSLLIATDLLRTARTPEDRLHFLGVVEDSAAQLATRADLERLADMYDHVQLRRQPIDLGALLASFSARRVSFTPPAAPLVWSADPDKLRQIIENLVENALRYSPGQVMLSMQATELPEIWVQDSGQGIQSSDVERLFQPGQRGEGSEVAASGRGLGLTVARKLARAHGGDLLLEPAPSGGTRAVLRLGRADN</sequence>
<evidence type="ECO:0000256" key="9">
    <source>
        <dbReference type="SAM" id="Phobius"/>
    </source>
</evidence>
<dbReference type="GO" id="GO:0005524">
    <property type="term" value="F:ATP binding"/>
    <property type="evidence" value="ECO:0007669"/>
    <property type="project" value="UniProtKB-KW"/>
</dbReference>
<keyword evidence="8" id="KW-0902">Two-component regulatory system</keyword>
<keyword evidence="12" id="KW-1185">Reference proteome</keyword>
<gene>
    <name evidence="11" type="ORF">GCM10008957_51300</name>
</gene>
<dbReference type="PANTHER" id="PTHR42878">
    <property type="entry name" value="TWO-COMPONENT HISTIDINE KINASE"/>
    <property type="match status" value="1"/>
</dbReference>
<dbReference type="InterPro" id="IPR004358">
    <property type="entry name" value="Sig_transdc_His_kin-like_C"/>
</dbReference>
<proteinExistence type="predicted"/>
<dbReference type="InterPro" id="IPR036890">
    <property type="entry name" value="HATPase_C_sf"/>
</dbReference>
<evidence type="ECO:0000256" key="6">
    <source>
        <dbReference type="ARBA" id="ARBA00022777"/>
    </source>
</evidence>
<keyword evidence="4" id="KW-0808">Transferase</keyword>
<feature type="transmembrane region" description="Helical" evidence="9">
    <location>
        <begin position="157"/>
        <end position="178"/>
    </location>
</feature>
<dbReference type="InterPro" id="IPR003594">
    <property type="entry name" value="HATPase_dom"/>
</dbReference>
<keyword evidence="7" id="KW-0067">ATP-binding</keyword>
<evidence type="ECO:0000259" key="10">
    <source>
        <dbReference type="PROSITE" id="PS50109"/>
    </source>
</evidence>
<comment type="caution">
    <text evidence="11">The sequence shown here is derived from an EMBL/GenBank/DDBJ whole genome shotgun (WGS) entry which is preliminary data.</text>
</comment>
<protein>
    <recommendedName>
        <fullName evidence="2">histidine kinase</fullName>
        <ecNumber evidence="2">2.7.13.3</ecNumber>
    </recommendedName>
</protein>
<evidence type="ECO:0000256" key="3">
    <source>
        <dbReference type="ARBA" id="ARBA00022553"/>
    </source>
</evidence>
<keyword evidence="3" id="KW-0597">Phosphoprotein</keyword>
<organism evidence="11 12">
    <name type="scientific">Deinococcus ruber</name>
    <dbReference type="NCBI Taxonomy" id="1848197"/>
    <lineage>
        <taxon>Bacteria</taxon>
        <taxon>Thermotogati</taxon>
        <taxon>Deinococcota</taxon>
        <taxon>Deinococci</taxon>
        <taxon>Deinococcales</taxon>
        <taxon>Deinococcaceae</taxon>
        <taxon>Deinococcus</taxon>
    </lineage>
</organism>
<dbReference type="SUPFAM" id="SSF55874">
    <property type="entry name" value="ATPase domain of HSP90 chaperone/DNA topoisomerase II/histidine kinase"/>
    <property type="match status" value="1"/>
</dbReference>
<dbReference type="InterPro" id="IPR050351">
    <property type="entry name" value="BphY/WalK/GraS-like"/>
</dbReference>
<comment type="catalytic activity">
    <reaction evidence="1">
        <text>ATP + protein L-histidine = ADP + protein N-phospho-L-histidine.</text>
        <dbReference type="EC" id="2.7.13.3"/>
    </reaction>
</comment>
<keyword evidence="6" id="KW-0418">Kinase</keyword>
<dbReference type="PRINTS" id="PR00344">
    <property type="entry name" value="BCTRLSENSOR"/>
</dbReference>
<reference evidence="11" key="1">
    <citation type="journal article" date="2014" name="Int. J. Syst. Evol. Microbiol.">
        <title>Complete genome sequence of Corynebacterium casei LMG S-19264T (=DSM 44701T), isolated from a smear-ripened cheese.</title>
        <authorList>
            <consortium name="US DOE Joint Genome Institute (JGI-PGF)"/>
            <person name="Walter F."/>
            <person name="Albersmeier A."/>
            <person name="Kalinowski J."/>
            <person name="Ruckert C."/>
        </authorList>
    </citation>
    <scope>NUCLEOTIDE SEQUENCE</scope>
    <source>
        <strain evidence="11">JCM 31311</strain>
    </source>
</reference>
<dbReference type="EMBL" id="BMQL01000066">
    <property type="protein sequence ID" value="GGR35035.1"/>
    <property type="molecule type" value="Genomic_DNA"/>
</dbReference>
<dbReference type="Proteomes" id="UP000603865">
    <property type="component" value="Unassembled WGS sequence"/>
</dbReference>
<dbReference type="CDD" id="cd00082">
    <property type="entry name" value="HisKA"/>
    <property type="match status" value="1"/>
</dbReference>
<feature type="domain" description="Histidine kinase" evidence="10">
    <location>
        <begin position="200"/>
        <end position="400"/>
    </location>
</feature>
<dbReference type="Gene3D" id="3.30.565.10">
    <property type="entry name" value="Histidine kinase-like ATPase, C-terminal domain"/>
    <property type="match status" value="1"/>
</dbReference>
<evidence type="ECO:0000313" key="12">
    <source>
        <dbReference type="Proteomes" id="UP000603865"/>
    </source>
</evidence>
<dbReference type="AlphaFoldDB" id="A0A918FFP1"/>
<accession>A0A918FFP1</accession>
<dbReference type="SMART" id="SM00387">
    <property type="entry name" value="HATPase_c"/>
    <property type="match status" value="1"/>
</dbReference>
<dbReference type="PROSITE" id="PS50109">
    <property type="entry name" value="HIS_KIN"/>
    <property type="match status" value="1"/>
</dbReference>
<keyword evidence="9" id="KW-1133">Transmembrane helix</keyword>
<dbReference type="EC" id="2.7.13.3" evidence="2"/>
<dbReference type="GO" id="GO:0007234">
    <property type="term" value="P:osmosensory signaling via phosphorelay pathway"/>
    <property type="evidence" value="ECO:0007669"/>
    <property type="project" value="TreeGrafter"/>
</dbReference>
<dbReference type="GO" id="GO:0030295">
    <property type="term" value="F:protein kinase activator activity"/>
    <property type="evidence" value="ECO:0007669"/>
    <property type="project" value="TreeGrafter"/>
</dbReference>